<comment type="caution">
    <text evidence="8">The sequence shown here is derived from an EMBL/GenBank/DDBJ whole genome shotgun (WGS) entry which is preliminary data.</text>
</comment>
<proteinExistence type="inferred from homology"/>
<dbReference type="GO" id="GO:0020037">
    <property type="term" value="F:heme binding"/>
    <property type="evidence" value="ECO:0007669"/>
    <property type="project" value="InterPro"/>
</dbReference>
<dbReference type="GO" id="GO:0004497">
    <property type="term" value="F:monooxygenase activity"/>
    <property type="evidence" value="ECO:0007669"/>
    <property type="project" value="UniProtKB-KW"/>
</dbReference>
<reference evidence="8" key="2">
    <citation type="submission" date="2020-09" db="EMBL/GenBank/DDBJ databases">
        <authorList>
            <person name="Sun Q."/>
            <person name="Ohkuma M."/>
        </authorList>
    </citation>
    <scope>NUCLEOTIDE SEQUENCE</scope>
    <source>
        <strain evidence="8">JCM 4633</strain>
    </source>
</reference>
<evidence type="ECO:0000313" key="8">
    <source>
        <dbReference type="EMBL" id="GHC37360.1"/>
    </source>
</evidence>
<dbReference type="PANTHER" id="PTHR46696">
    <property type="entry name" value="P450, PUTATIVE (EUROFUNG)-RELATED"/>
    <property type="match status" value="1"/>
</dbReference>
<evidence type="ECO:0000256" key="1">
    <source>
        <dbReference type="ARBA" id="ARBA00010617"/>
    </source>
</evidence>
<dbReference type="EMBL" id="BMVB01000002">
    <property type="protein sequence ID" value="GHC37360.1"/>
    <property type="molecule type" value="Genomic_DNA"/>
</dbReference>
<dbReference type="InterPro" id="IPR017972">
    <property type="entry name" value="Cyt_P450_CS"/>
</dbReference>
<evidence type="ECO:0000256" key="7">
    <source>
        <dbReference type="RuleBase" id="RU000461"/>
    </source>
</evidence>
<accession>A0A918TF91</accession>
<gene>
    <name evidence="8" type="ORF">GCM10010507_08450</name>
</gene>
<evidence type="ECO:0000256" key="2">
    <source>
        <dbReference type="ARBA" id="ARBA00022617"/>
    </source>
</evidence>
<dbReference type="InterPro" id="IPR001128">
    <property type="entry name" value="Cyt_P450"/>
</dbReference>
<dbReference type="PRINTS" id="PR00359">
    <property type="entry name" value="BP450"/>
</dbReference>
<dbReference type="Proteomes" id="UP000646244">
    <property type="component" value="Unassembled WGS sequence"/>
</dbReference>
<evidence type="ECO:0000256" key="4">
    <source>
        <dbReference type="ARBA" id="ARBA00023002"/>
    </source>
</evidence>
<dbReference type="PROSITE" id="PS00086">
    <property type="entry name" value="CYTOCHROME_P450"/>
    <property type="match status" value="1"/>
</dbReference>
<dbReference type="InterPro" id="IPR002397">
    <property type="entry name" value="Cyt_P450_B"/>
</dbReference>
<name>A0A918TF91_STRCJ</name>
<organism evidence="8 9">
    <name type="scientific">Streptomyces cinnamoneus</name>
    <name type="common">Streptoverticillium cinnamoneum</name>
    <dbReference type="NCBI Taxonomy" id="53446"/>
    <lineage>
        <taxon>Bacteria</taxon>
        <taxon>Bacillati</taxon>
        <taxon>Actinomycetota</taxon>
        <taxon>Actinomycetes</taxon>
        <taxon>Kitasatosporales</taxon>
        <taxon>Streptomycetaceae</taxon>
        <taxon>Streptomyces</taxon>
        <taxon>Streptomyces cinnamoneus group</taxon>
    </lineage>
</organism>
<evidence type="ECO:0000256" key="5">
    <source>
        <dbReference type="ARBA" id="ARBA00023004"/>
    </source>
</evidence>
<dbReference type="SUPFAM" id="SSF48264">
    <property type="entry name" value="Cytochrome P450"/>
    <property type="match status" value="1"/>
</dbReference>
<comment type="similarity">
    <text evidence="1 7">Belongs to the cytochrome P450 family.</text>
</comment>
<dbReference type="InterPro" id="IPR036396">
    <property type="entry name" value="Cyt_P450_sf"/>
</dbReference>
<keyword evidence="5 7" id="KW-0408">Iron</keyword>
<evidence type="ECO:0000256" key="3">
    <source>
        <dbReference type="ARBA" id="ARBA00022723"/>
    </source>
</evidence>
<protein>
    <submittedName>
        <fullName evidence="8">Cytochrome P450</fullName>
    </submittedName>
</protein>
<dbReference type="GO" id="GO:0005506">
    <property type="term" value="F:iron ion binding"/>
    <property type="evidence" value="ECO:0007669"/>
    <property type="project" value="InterPro"/>
</dbReference>
<dbReference type="CDD" id="cd11029">
    <property type="entry name" value="CYP107-like"/>
    <property type="match status" value="1"/>
</dbReference>
<keyword evidence="6 7" id="KW-0503">Monooxygenase</keyword>
<dbReference type="RefSeq" id="WP_190108252.1">
    <property type="nucleotide sequence ID" value="NZ_BMVB01000002.1"/>
</dbReference>
<dbReference type="FunFam" id="1.10.630.10:FF:000018">
    <property type="entry name" value="Cytochrome P450 monooxygenase"/>
    <property type="match status" value="1"/>
</dbReference>
<dbReference type="Gene3D" id="1.10.630.10">
    <property type="entry name" value="Cytochrome P450"/>
    <property type="match status" value="1"/>
</dbReference>
<keyword evidence="4 7" id="KW-0560">Oxidoreductase</keyword>
<dbReference type="GO" id="GO:0016705">
    <property type="term" value="F:oxidoreductase activity, acting on paired donors, with incorporation or reduction of molecular oxygen"/>
    <property type="evidence" value="ECO:0007669"/>
    <property type="project" value="InterPro"/>
</dbReference>
<dbReference type="PANTHER" id="PTHR46696:SF1">
    <property type="entry name" value="CYTOCHROME P450 YJIB-RELATED"/>
    <property type="match status" value="1"/>
</dbReference>
<evidence type="ECO:0000256" key="6">
    <source>
        <dbReference type="ARBA" id="ARBA00023033"/>
    </source>
</evidence>
<dbReference type="AlphaFoldDB" id="A0A918TF91"/>
<reference evidence="8" key="1">
    <citation type="journal article" date="2014" name="Int. J. Syst. Evol. Microbiol.">
        <title>Complete genome sequence of Corynebacterium casei LMG S-19264T (=DSM 44701T), isolated from a smear-ripened cheese.</title>
        <authorList>
            <consortium name="US DOE Joint Genome Institute (JGI-PGF)"/>
            <person name="Walter F."/>
            <person name="Albersmeier A."/>
            <person name="Kalinowski J."/>
            <person name="Ruckert C."/>
        </authorList>
    </citation>
    <scope>NUCLEOTIDE SEQUENCE</scope>
    <source>
        <strain evidence="8">JCM 4633</strain>
    </source>
</reference>
<sequence length="421" mass="45808">MQQQICPVVLDPTGRDVHGEAARLAGIGPVVRVELPGGVAAWAVTGHELAARLMLDPRVSKDAYRHWPAWRDGELDDSWPMAMWVSVRNMLTAYGDEHRRLRKLVAKAFTARRTAALRPRVERHVARLIDDLAAVPPGQVVDLRERFAHPLPIQVICEMLGIPEEVRADLRRVVDTTFRTSATPEEAQANQYELYTLLSGLIAAKRAAPAADMTSDLIAARDDAGDGAADGAQERLSEKELLDTLLLIIGAGHETTANLLEQAVFALLTHPDQLELVRSGRASWDDVIEETLRARGPVANIPLRFAVEDIEAGGEVIAAGDAIVISVSAAGLDPAQHGEDAHRFDLTRPTRRDHLAFGHGVHHCIGAPLARLEATLALPALFDRFPELSLAVPAEALEPLESFISHGHRSLPVLLEPAPIN</sequence>
<keyword evidence="2 7" id="KW-0349">Heme</keyword>
<evidence type="ECO:0000313" key="9">
    <source>
        <dbReference type="Proteomes" id="UP000646244"/>
    </source>
</evidence>
<dbReference type="Pfam" id="PF00067">
    <property type="entry name" value="p450"/>
    <property type="match status" value="2"/>
</dbReference>
<keyword evidence="3 7" id="KW-0479">Metal-binding</keyword>
<dbReference type="PRINTS" id="PR00385">
    <property type="entry name" value="P450"/>
</dbReference>